<evidence type="ECO:0000313" key="2">
    <source>
        <dbReference type="Proteomes" id="UP000758603"/>
    </source>
</evidence>
<dbReference type="RefSeq" id="XP_045952598.1">
    <property type="nucleotide sequence ID" value="XM_046104054.1"/>
</dbReference>
<accession>A0A9P8U9A3</accession>
<proteinExistence type="predicted"/>
<organism evidence="1 2">
    <name type="scientific">Truncatella angustata</name>
    <dbReference type="NCBI Taxonomy" id="152316"/>
    <lineage>
        <taxon>Eukaryota</taxon>
        <taxon>Fungi</taxon>
        <taxon>Dikarya</taxon>
        <taxon>Ascomycota</taxon>
        <taxon>Pezizomycotina</taxon>
        <taxon>Sordariomycetes</taxon>
        <taxon>Xylariomycetidae</taxon>
        <taxon>Amphisphaeriales</taxon>
        <taxon>Sporocadaceae</taxon>
        <taxon>Truncatella</taxon>
    </lineage>
</organism>
<comment type="caution">
    <text evidence="1">The sequence shown here is derived from an EMBL/GenBank/DDBJ whole genome shotgun (WGS) entry which is preliminary data.</text>
</comment>
<sequence>MRRQHLPLIVAHRISSAFAEISTGLSKTLSGPLVRGIANERAYPEQRAGYTTNMLRPLEKNLHRSQTLSERFSTLIEVHQFPPSCFRAKRRRISVVAMSMLPRSFHGLAFSSLLMRAHV</sequence>
<name>A0A9P8U9A3_9PEZI</name>
<keyword evidence="2" id="KW-1185">Reference proteome</keyword>
<evidence type="ECO:0000313" key="1">
    <source>
        <dbReference type="EMBL" id="KAH6646084.1"/>
    </source>
</evidence>
<reference evidence="1" key="1">
    <citation type="journal article" date="2021" name="Nat. Commun.">
        <title>Genetic determinants of endophytism in the Arabidopsis root mycobiome.</title>
        <authorList>
            <person name="Mesny F."/>
            <person name="Miyauchi S."/>
            <person name="Thiergart T."/>
            <person name="Pickel B."/>
            <person name="Atanasova L."/>
            <person name="Karlsson M."/>
            <person name="Huettel B."/>
            <person name="Barry K.W."/>
            <person name="Haridas S."/>
            <person name="Chen C."/>
            <person name="Bauer D."/>
            <person name="Andreopoulos W."/>
            <person name="Pangilinan J."/>
            <person name="LaButti K."/>
            <person name="Riley R."/>
            <person name="Lipzen A."/>
            <person name="Clum A."/>
            <person name="Drula E."/>
            <person name="Henrissat B."/>
            <person name="Kohler A."/>
            <person name="Grigoriev I.V."/>
            <person name="Martin F.M."/>
            <person name="Hacquard S."/>
        </authorList>
    </citation>
    <scope>NUCLEOTIDE SEQUENCE</scope>
    <source>
        <strain evidence="1">MPI-SDFR-AT-0073</strain>
    </source>
</reference>
<dbReference type="GeneID" id="70132945"/>
<gene>
    <name evidence="1" type="ORF">BKA67DRAFT_583155</name>
</gene>
<dbReference type="Proteomes" id="UP000758603">
    <property type="component" value="Unassembled WGS sequence"/>
</dbReference>
<dbReference type="AlphaFoldDB" id="A0A9P8U9A3"/>
<dbReference type="EMBL" id="JAGPXC010000010">
    <property type="protein sequence ID" value="KAH6646084.1"/>
    <property type="molecule type" value="Genomic_DNA"/>
</dbReference>
<protein>
    <submittedName>
        <fullName evidence="1">Uncharacterized protein</fullName>
    </submittedName>
</protein>